<dbReference type="Proteomes" id="UP000095287">
    <property type="component" value="Unplaced"/>
</dbReference>
<keyword evidence="1" id="KW-1185">Reference proteome</keyword>
<sequence>MRCALDKQGRSWCNDLMKWSRIAAAQSHHQVTAPWKSQQESRQVISFSPASFISLTAKEKKSSHEEFVPGRTHLLLS</sequence>
<organism evidence="1 2">
    <name type="scientific">Steinernema glaseri</name>
    <dbReference type="NCBI Taxonomy" id="37863"/>
    <lineage>
        <taxon>Eukaryota</taxon>
        <taxon>Metazoa</taxon>
        <taxon>Ecdysozoa</taxon>
        <taxon>Nematoda</taxon>
        <taxon>Chromadorea</taxon>
        <taxon>Rhabditida</taxon>
        <taxon>Tylenchina</taxon>
        <taxon>Panagrolaimomorpha</taxon>
        <taxon>Strongyloidoidea</taxon>
        <taxon>Steinernematidae</taxon>
        <taxon>Steinernema</taxon>
    </lineage>
</organism>
<reference evidence="2" key="1">
    <citation type="submission" date="2016-11" db="UniProtKB">
        <authorList>
            <consortium name="WormBaseParasite"/>
        </authorList>
    </citation>
    <scope>IDENTIFICATION</scope>
</reference>
<protein>
    <submittedName>
        <fullName evidence="2">Uncharacterized protein</fullName>
    </submittedName>
</protein>
<proteinExistence type="predicted"/>
<dbReference type="AlphaFoldDB" id="A0A1I7ZXJ8"/>
<dbReference type="WBParaSite" id="L893_g30913.t1">
    <property type="protein sequence ID" value="L893_g30913.t1"/>
    <property type="gene ID" value="L893_g30913"/>
</dbReference>
<accession>A0A1I7ZXJ8</accession>
<evidence type="ECO:0000313" key="2">
    <source>
        <dbReference type="WBParaSite" id="L893_g30913.t1"/>
    </source>
</evidence>
<name>A0A1I7ZXJ8_9BILA</name>
<evidence type="ECO:0000313" key="1">
    <source>
        <dbReference type="Proteomes" id="UP000095287"/>
    </source>
</evidence>